<sequence>MKKISQYFLQGLLVLVPVVATLYVVYLIFTKIDGIFRFDIPGVGFLVTIGLILGMGFVTSNLLANRVVLLVDRIFARLPLVTMIYTAIKDLIHAFVGDQKSFNKPVQVAIDTDNKIHVLGFITRDDLQGFGIADSVAVYLPQSYNFAGNLIIVERSRITPLSGDPGAIMKLIVSGGVSAQKTTQAPLSPQAEADPGQL</sequence>
<dbReference type="PANTHER" id="PTHR31876:SF26">
    <property type="entry name" value="PROTEIN LIKE COV 2"/>
    <property type="match status" value="1"/>
</dbReference>
<feature type="transmembrane region" description="Helical" evidence="1">
    <location>
        <begin position="41"/>
        <end position="64"/>
    </location>
</feature>
<dbReference type="RefSeq" id="WP_307632158.1">
    <property type="nucleotide sequence ID" value="NZ_JAPHEH010000001.1"/>
</dbReference>
<proteinExistence type="predicted"/>
<protein>
    <submittedName>
        <fullName evidence="2">DUF502 domain-containing protein</fullName>
    </submittedName>
</protein>
<reference evidence="2" key="2">
    <citation type="submission" date="2022-10" db="EMBL/GenBank/DDBJ databases">
        <authorList>
            <person name="Aronson H.S."/>
        </authorList>
    </citation>
    <scope>NUCLEOTIDE SEQUENCE</scope>
    <source>
        <strain evidence="2">RS19-109</strain>
    </source>
</reference>
<dbReference type="Proteomes" id="UP001154240">
    <property type="component" value="Unassembled WGS sequence"/>
</dbReference>
<evidence type="ECO:0000313" key="2">
    <source>
        <dbReference type="EMBL" id="MDG4475183.1"/>
    </source>
</evidence>
<keyword evidence="1" id="KW-0472">Membrane</keyword>
<feature type="transmembrane region" description="Helical" evidence="1">
    <location>
        <begin position="7"/>
        <end position="29"/>
    </location>
</feature>
<accession>A0A9X4MGP6</accession>
<dbReference type="Pfam" id="PF04367">
    <property type="entry name" value="DUF502"/>
    <property type="match status" value="1"/>
</dbReference>
<gene>
    <name evidence="2" type="ORF">OLX77_03290</name>
</gene>
<dbReference type="InterPro" id="IPR007462">
    <property type="entry name" value="COV1-like"/>
</dbReference>
<keyword evidence="1" id="KW-0812">Transmembrane</keyword>
<dbReference type="AlphaFoldDB" id="A0A9X4MGP6"/>
<keyword evidence="1" id="KW-1133">Transmembrane helix</keyword>
<dbReference type="PANTHER" id="PTHR31876">
    <property type="entry name" value="COV-LIKE PROTEIN 1"/>
    <property type="match status" value="1"/>
</dbReference>
<comment type="caution">
    <text evidence="2">The sequence shown here is derived from an EMBL/GenBank/DDBJ whole genome shotgun (WGS) entry which is preliminary data.</text>
</comment>
<evidence type="ECO:0000256" key="1">
    <source>
        <dbReference type="SAM" id="Phobius"/>
    </source>
</evidence>
<reference evidence="2" key="1">
    <citation type="journal article" date="2022" name="bioRxiv">
        <title>Thiovibrio frasassiensisgen. nov., sp. nov., an autotrophic, elemental sulfur disproportionating bacterium isolated from sulfidic karst sediment, and proposal of Thiovibrionaceae fam. nov.</title>
        <authorList>
            <person name="Aronson H."/>
            <person name="Thomas C."/>
            <person name="Bhattacharyya M."/>
            <person name="Eckstein S."/>
            <person name="Jensen S."/>
            <person name="Barco R."/>
            <person name="Macalady J."/>
            <person name="Amend J."/>
        </authorList>
    </citation>
    <scope>NUCLEOTIDE SEQUENCE</scope>
    <source>
        <strain evidence="2">RS19-109</strain>
    </source>
</reference>
<keyword evidence="3" id="KW-1185">Reference proteome</keyword>
<dbReference type="EMBL" id="JAPHEH010000001">
    <property type="protein sequence ID" value="MDG4475183.1"/>
    <property type="molecule type" value="Genomic_DNA"/>
</dbReference>
<name>A0A9X4MGP6_9BACT</name>
<evidence type="ECO:0000313" key="3">
    <source>
        <dbReference type="Proteomes" id="UP001154240"/>
    </source>
</evidence>
<organism evidence="2 3">
    <name type="scientific">Thiovibrio frasassiensis</name>
    <dbReference type="NCBI Taxonomy" id="2984131"/>
    <lineage>
        <taxon>Bacteria</taxon>
        <taxon>Pseudomonadati</taxon>
        <taxon>Thermodesulfobacteriota</taxon>
        <taxon>Desulfobulbia</taxon>
        <taxon>Desulfobulbales</taxon>
        <taxon>Thiovibrionaceae</taxon>
        <taxon>Thiovibrio</taxon>
    </lineage>
</organism>